<proteinExistence type="predicted"/>
<reference evidence="1 2" key="1">
    <citation type="journal article" date="2016" name="Front. Microbiol.">
        <title>Comprehensive Phylogenetic Analysis of Bovine Non-aureus Staphylococci Species Based on Whole-Genome Sequencing.</title>
        <authorList>
            <person name="Naushad S."/>
            <person name="Barkema H.W."/>
            <person name="Luby C."/>
            <person name="Condas L.A."/>
            <person name="Nobrega D.B."/>
            <person name="Carson D.A."/>
            <person name="De Buck J."/>
        </authorList>
    </citation>
    <scope>NUCLEOTIDE SEQUENCE [LARGE SCALE GENOMIC DNA]</scope>
    <source>
        <strain evidence="1 2">SNUC 4781</strain>
    </source>
</reference>
<name>A0A3A0UVJ3_STAGA</name>
<dbReference type="GO" id="GO:0006457">
    <property type="term" value="P:protein folding"/>
    <property type="evidence" value="ECO:0007669"/>
    <property type="project" value="InterPro"/>
</dbReference>
<dbReference type="AlphaFoldDB" id="A0A3A0UVJ3"/>
<dbReference type="EMBL" id="QYJN01000363">
    <property type="protein sequence ID" value="RIP21835.1"/>
    <property type="molecule type" value="Genomic_DNA"/>
</dbReference>
<gene>
    <name evidence="1" type="ORF">BUZ14_15855</name>
</gene>
<dbReference type="Proteomes" id="UP000265541">
    <property type="component" value="Unassembled WGS sequence"/>
</dbReference>
<dbReference type="SUPFAM" id="SSF64397">
    <property type="entry name" value="Hsp33 domain"/>
    <property type="match status" value="1"/>
</dbReference>
<comment type="caution">
    <text evidence="1">The sequence shown here is derived from an EMBL/GenBank/DDBJ whole genome shotgun (WGS) entry which is preliminary data.</text>
</comment>
<dbReference type="Pfam" id="PF01430">
    <property type="entry name" value="HSP33"/>
    <property type="match status" value="1"/>
</dbReference>
<dbReference type="GO" id="GO:0005737">
    <property type="term" value="C:cytoplasm"/>
    <property type="evidence" value="ECO:0007669"/>
    <property type="project" value="InterPro"/>
</dbReference>
<organism evidence="1 2">
    <name type="scientific">Staphylococcus gallinarum</name>
    <dbReference type="NCBI Taxonomy" id="1293"/>
    <lineage>
        <taxon>Bacteria</taxon>
        <taxon>Bacillati</taxon>
        <taxon>Bacillota</taxon>
        <taxon>Bacilli</taxon>
        <taxon>Bacillales</taxon>
        <taxon>Staphylococcaceae</taxon>
        <taxon>Staphylococcus</taxon>
    </lineage>
</organism>
<dbReference type="GO" id="GO:0051082">
    <property type="term" value="F:unfolded protein binding"/>
    <property type="evidence" value="ECO:0007669"/>
    <property type="project" value="InterPro"/>
</dbReference>
<dbReference type="Gene3D" id="3.55.30.10">
    <property type="entry name" value="Hsp33 domain"/>
    <property type="match status" value="1"/>
</dbReference>
<sequence>MTNDYIVKALAFGGQIRAYSALTTESVQEAQTRHYTWPTASAALGRTMT</sequence>
<protein>
    <submittedName>
        <fullName evidence="1">Hsp33 family molecular chaperone HslO</fullName>
    </submittedName>
</protein>
<dbReference type="RefSeq" id="WP_182580243.1">
    <property type="nucleotide sequence ID" value="NZ_QYJN01000363.1"/>
</dbReference>
<evidence type="ECO:0000313" key="1">
    <source>
        <dbReference type="EMBL" id="RIP21835.1"/>
    </source>
</evidence>
<dbReference type="InterPro" id="IPR016153">
    <property type="entry name" value="Heat_shock_Hsp33_N"/>
</dbReference>
<feature type="non-terminal residue" evidence="1">
    <location>
        <position position="49"/>
    </location>
</feature>
<evidence type="ECO:0000313" key="2">
    <source>
        <dbReference type="Proteomes" id="UP000265541"/>
    </source>
</evidence>
<accession>A0A3A0UVJ3</accession>
<dbReference type="InterPro" id="IPR000397">
    <property type="entry name" value="Heat_shock_Hsp33"/>
</dbReference>